<sequence length="222" mass="24496">MSVPSNRIVVIATVPTSSVEKRDELIKQLLGAADAAQNNEPGTLKYAVCVPRDPAKETDIWMIEEYADKAALDQHMSLPTITAMAAWIGANPGPSPPTIRTLAYPSDTFQFSRAAVADQKDPWIIAAELNYHPDGAATSIPYWQAVVDEGREKEDGTLVYGVLKDVSNAERLWTIEAYESETYLKDVHVKSNAIAESIKNTKHLRTGLEWVFLTIKGGFLHK</sequence>
<keyword evidence="3" id="KW-1185">Reference proteome</keyword>
<reference evidence="2 3" key="1">
    <citation type="journal article" date="2018" name="Mol. Ecol.">
        <title>The obligate alkalophilic soda-lake fungus Sodiomyces alkalinus has shifted to a protein diet.</title>
        <authorList>
            <person name="Grum-Grzhimaylo A.A."/>
            <person name="Falkoski D.L."/>
            <person name="van den Heuvel J."/>
            <person name="Valero-Jimenez C.A."/>
            <person name="Min B."/>
            <person name="Choi I.G."/>
            <person name="Lipzen A."/>
            <person name="Daum C.G."/>
            <person name="Aanen D.K."/>
            <person name="Tsang A."/>
            <person name="Henrissat B."/>
            <person name="Bilanenko E.N."/>
            <person name="de Vries R.P."/>
            <person name="van Kan J.A.L."/>
            <person name="Grigoriev I.V."/>
            <person name="Debets A.J.M."/>
        </authorList>
    </citation>
    <scope>NUCLEOTIDE SEQUENCE [LARGE SCALE GENOMIC DNA]</scope>
    <source>
        <strain evidence="2 3">F11</strain>
    </source>
</reference>
<proteinExistence type="predicted"/>
<dbReference type="RefSeq" id="XP_028465818.1">
    <property type="nucleotide sequence ID" value="XM_028613181.1"/>
</dbReference>
<dbReference type="Gene3D" id="3.30.70.100">
    <property type="match status" value="1"/>
</dbReference>
<dbReference type="PANTHER" id="PTHR40624:SF1">
    <property type="entry name" value="BIOSYNTHESIS MONOOXYGENASE, PUTATIVE (AFU_ORTHOLOGUE AFUA_1G12025)-RELATED"/>
    <property type="match status" value="1"/>
</dbReference>
<dbReference type="SUPFAM" id="SSF54909">
    <property type="entry name" value="Dimeric alpha+beta barrel"/>
    <property type="match status" value="2"/>
</dbReference>
<evidence type="ECO:0000313" key="3">
    <source>
        <dbReference type="Proteomes" id="UP000272025"/>
    </source>
</evidence>
<organism evidence="2 3">
    <name type="scientific">Sodiomyces alkalinus (strain CBS 110278 / VKM F-3762 / F11)</name>
    <name type="common">Alkaliphilic filamentous fungus</name>
    <dbReference type="NCBI Taxonomy" id="1314773"/>
    <lineage>
        <taxon>Eukaryota</taxon>
        <taxon>Fungi</taxon>
        <taxon>Dikarya</taxon>
        <taxon>Ascomycota</taxon>
        <taxon>Pezizomycotina</taxon>
        <taxon>Sordariomycetes</taxon>
        <taxon>Hypocreomycetidae</taxon>
        <taxon>Glomerellales</taxon>
        <taxon>Plectosphaerellaceae</taxon>
        <taxon>Sodiomyces</taxon>
    </lineage>
</organism>
<dbReference type="OrthoDB" id="4520428at2759"/>
<evidence type="ECO:0000259" key="1">
    <source>
        <dbReference type="PROSITE" id="PS51725"/>
    </source>
</evidence>
<dbReference type="AlphaFoldDB" id="A0A3N2PU57"/>
<dbReference type="PROSITE" id="PS51725">
    <property type="entry name" value="ABM"/>
    <property type="match status" value="1"/>
</dbReference>
<accession>A0A3N2PU57</accession>
<dbReference type="PANTHER" id="PTHR40624">
    <property type="entry name" value="BIOSYNTHESIS MONOOXYGENASE, PUTATIVE (AFU_ORTHOLOGUE AFUA_1G12025)-RELATED"/>
    <property type="match status" value="1"/>
</dbReference>
<protein>
    <recommendedName>
        <fullName evidence="1">ABM domain-containing protein</fullName>
    </recommendedName>
</protein>
<evidence type="ECO:0000313" key="2">
    <source>
        <dbReference type="EMBL" id="ROT38012.1"/>
    </source>
</evidence>
<name>A0A3N2PU57_SODAK</name>
<dbReference type="Proteomes" id="UP000272025">
    <property type="component" value="Unassembled WGS sequence"/>
</dbReference>
<feature type="domain" description="ABM" evidence="1">
    <location>
        <begin position="8"/>
        <end position="102"/>
    </location>
</feature>
<dbReference type="InterPro" id="IPR011008">
    <property type="entry name" value="Dimeric_a/b-barrel"/>
</dbReference>
<dbReference type="GeneID" id="39581659"/>
<dbReference type="InterPro" id="IPR007138">
    <property type="entry name" value="ABM_dom"/>
</dbReference>
<gene>
    <name evidence="2" type="ORF">SODALDRAFT_344835</name>
</gene>
<dbReference type="Pfam" id="PF03992">
    <property type="entry name" value="ABM"/>
    <property type="match status" value="2"/>
</dbReference>
<dbReference type="EMBL" id="ML119056">
    <property type="protein sequence ID" value="ROT38012.1"/>
    <property type="molecule type" value="Genomic_DNA"/>
</dbReference>